<dbReference type="EMBL" id="CP061336">
    <property type="protein sequence ID" value="QNU66024.1"/>
    <property type="molecule type" value="Genomic_DNA"/>
</dbReference>
<gene>
    <name evidence="2" type="ORF">EHE19_014195</name>
</gene>
<dbReference type="RefSeq" id="WP_137696773.1">
    <property type="nucleotide sequence ID" value="NZ_CP061336.1"/>
</dbReference>
<organism evidence="2 3">
    <name type="scientific">Ruminiclostridium herbifermentans</name>
    <dbReference type="NCBI Taxonomy" id="2488810"/>
    <lineage>
        <taxon>Bacteria</taxon>
        <taxon>Bacillati</taxon>
        <taxon>Bacillota</taxon>
        <taxon>Clostridia</taxon>
        <taxon>Eubacteriales</taxon>
        <taxon>Oscillospiraceae</taxon>
        <taxon>Ruminiclostridium</taxon>
    </lineage>
</organism>
<reference evidence="2 3" key="1">
    <citation type="submission" date="2020-09" db="EMBL/GenBank/DDBJ databases">
        <title>Characterization and genome sequencing of Ruminiclostridium sp. nov. MA18.</title>
        <authorList>
            <person name="Rettenmaier R."/>
            <person name="Kowollik M.-L."/>
            <person name="Liebl W."/>
            <person name="Zverlov V."/>
        </authorList>
    </citation>
    <scope>NUCLEOTIDE SEQUENCE [LARGE SCALE GENOMIC DNA]</scope>
    <source>
        <strain evidence="2 3">MA18</strain>
    </source>
</reference>
<dbReference type="Proteomes" id="UP000306409">
    <property type="component" value="Chromosome"/>
</dbReference>
<keyword evidence="2" id="KW-0689">Ribosomal protein</keyword>
<dbReference type="GO" id="GO:0003735">
    <property type="term" value="F:structural constituent of ribosome"/>
    <property type="evidence" value="ECO:0007669"/>
    <property type="project" value="InterPro"/>
</dbReference>
<dbReference type="SUPFAM" id="SSF54736">
    <property type="entry name" value="ClpS-like"/>
    <property type="match status" value="1"/>
</dbReference>
<dbReference type="InterPro" id="IPR013823">
    <property type="entry name" value="Ribosomal_bL12_C"/>
</dbReference>
<accession>A0A4U7JLB4</accession>
<dbReference type="Pfam" id="PF00542">
    <property type="entry name" value="Ribosomal_L12"/>
    <property type="match status" value="1"/>
</dbReference>
<evidence type="ECO:0000259" key="1">
    <source>
        <dbReference type="Pfam" id="PF00542"/>
    </source>
</evidence>
<protein>
    <submittedName>
        <fullName evidence="2">Ribosomal protein L7/L12</fullName>
    </submittedName>
</protein>
<dbReference type="AlphaFoldDB" id="A0A4U7JLB4"/>
<feature type="domain" description="Large ribosomal subunit protein bL12 C-terminal" evidence="1">
    <location>
        <begin position="60"/>
        <end position="89"/>
    </location>
</feature>
<dbReference type="GO" id="GO:0006412">
    <property type="term" value="P:translation"/>
    <property type="evidence" value="ECO:0007669"/>
    <property type="project" value="InterPro"/>
</dbReference>
<name>A0A4U7JLB4_9FIRM</name>
<proteinExistence type="predicted"/>
<keyword evidence="3" id="KW-1185">Reference proteome</keyword>
<dbReference type="GO" id="GO:0005840">
    <property type="term" value="C:ribosome"/>
    <property type="evidence" value="ECO:0007669"/>
    <property type="project" value="UniProtKB-KW"/>
</dbReference>
<keyword evidence="2" id="KW-0687">Ribonucleoprotein</keyword>
<evidence type="ECO:0000313" key="3">
    <source>
        <dbReference type="Proteomes" id="UP000306409"/>
    </source>
</evidence>
<dbReference type="Gene3D" id="3.30.1390.10">
    <property type="match status" value="1"/>
</dbReference>
<sequence length="94" mass="10325">MDSKYIFSVIGIALLLLILIAINQLIKSVKRINLTLDKIAQKIGVADPAGDDLIKSLIVDCKKIEAIKRYRELTGAGLKEAADYVEKLTQSTIP</sequence>
<evidence type="ECO:0000313" key="2">
    <source>
        <dbReference type="EMBL" id="QNU66024.1"/>
    </source>
</evidence>
<dbReference type="KEGG" id="rher:EHE19_014195"/>
<dbReference type="InterPro" id="IPR014719">
    <property type="entry name" value="Ribosomal_bL12_C/ClpS-like"/>
</dbReference>
<dbReference type="OrthoDB" id="2157431at2"/>